<evidence type="ECO:0000256" key="1">
    <source>
        <dbReference type="SAM" id="MobiDB-lite"/>
    </source>
</evidence>
<evidence type="ECO:0000313" key="3">
    <source>
        <dbReference type="EMBL" id="CAL4802203.1"/>
    </source>
</evidence>
<feature type="region of interest" description="Disordered" evidence="1">
    <location>
        <begin position="51"/>
        <end position="70"/>
    </location>
</feature>
<evidence type="ECO:0000313" key="2">
    <source>
        <dbReference type="EMBL" id="CAI4014891.1"/>
    </source>
</evidence>
<sequence length="193" mass="21886">MASSSTPERAEELLWSLGVGENLPKWLKESRKRATMPMLNEKKDQIAGGLPTQAPAVADSGQQQQDNGPVQVSLLHGPLRGPSGPCAPAMSLKDWLESLDEDGFLVQYHDKLASGLDSIEQMLVAYTKQDGEIDPKFFEDVDIKKLGHRRLFQQWFREQSRKLAAQMNSTQRYHDLIIFTLDFRLLFRSLEFP</sequence>
<gene>
    <name evidence="2" type="ORF">C1SCF055_LOCUS39753</name>
</gene>
<organism evidence="2">
    <name type="scientific">Cladocopium goreaui</name>
    <dbReference type="NCBI Taxonomy" id="2562237"/>
    <lineage>
        <taxon>Eukaryota</taxon>
        <taxon>Sar</taxon>
        <taxon>Alveolata</taxon>
        <taxon>Dinophyceae</taxon>
        <taxon>Suessiales</taxon>
        <taxon>Symbiodiniaceae</taxon>
        <taxon>Cladocopium</taxon>
    </lineage>
</organism>
<evidence type="ECO:0000313" key="4">
    <source>
        <dbReference type="Proteomes" id="UP001152797"/>
    </source>
</evidence>
<reference evidence="3 4" key="2">
    <citation type="submission" date="2024-05" db="EMBL/GenBank/DDBJ databases">
        <authorList>
            <person name="Chen Y."/>
            <person name="Shah S."/>
            <person name="Dougan E. K."/>
            <person name="Thang M."/>
            <person name="Chan C."/>
        </authorList>
    </citation>
    <scope>NUCLEOTIDE SEQUENCE [LARGE SCALE GENOMIC DNA]</scope>
</reference>
<feature type="compositionally biased region" description="Polar residues" evidence="1">
    <location>
        <begin position="60"/>
        <end position="70"/>
    </location>
</feature>
<dbReference type="EMBL" id="CAMXCT010006506">
    <property type="protein sequence ID" value="CAI4014891.1"/>
    <property type="molecule type" value="Genomic_DNA"/>
</dbReference>
<dbReference type="EMBL" id="CAMXCT020006506">
    <property type="protein sequence ID" value="CAL1168266.1"/>
    <property type="molecule type" value="Genomic_DNA"/>
</dbReference>
<dbReference type="Gene3D" id="1.10.150.50">
    <property type="entry name" value="Transcription Factor, Ets-1"/>
    <property type="match status" value="1"/>
</dbReference>
<protein>
    <recommendedName>
        <fullName evidence="5">SAM domain-containing protein</fullName>
    </recommendedName>
</protein>
<keyword evidence="4" id="KW-1185">Reference proteome</keyword>
<dbReference type="OrthoDB" id="444933at2759"/>
<proteinExistence type="predicted"/>
<evidence type="ECO:0008006" key="5">
    <source>
        <dbReference type="Google" id="ProtNLM"/>
    </source>
</evidence>
<comment type="caution">
    <text evidence="2">The sequence shown here is derived from an EMBL/GenBank/DDBJ whole genome shotgun (WGS) entry which is preliminary data.</text>
</comment>
<accession>A0A9P1GI83</accession>
<dbReference type="EMBL" id="CAMXCT030006506">
    <property type="protein sequence ID" value="CAL4802203.1"/>
    <property type="molecule type" value="Genomic_DNA"/>
</dbReference>
<reference evidence="2" key="1">
    <citation type="submission" date="2022-10" db="EMBL/GenBank/DDBJ databases">
        <authorList>
            <person name="Chen Y."/>
            <person name="Dougan E. K."/>
            <person name="Chan C."/>
            <person name="Rhodes N."/>
            <person name="Thang M."/>
        </authorList>
    </citation>
    <scope>NUCLEOTIDE SEQUENCE</scope>
</reference>
<name>A0A9P1GI83_9DINO</name>
<dbReference type="Proteomes" id="UP001152797">
    <property type="component" value="Unassembled WGS sequence"/>
</dbReference>
<dbReference type="InterPro" id="IPR013761">
    <property type="entry name" value="SAM/pointed_sf"/>
</dbReference>
<dbReference type="AlphaFoldDB" id="A0A9P1GI83"/>